<dbReference type="AlphaFoldDB" id="A0A4Q0M3A3"/>
<evidence type="ECO:0000259" key="1">
    <source>
        <dbReference type="Pfam" id="PF13751"/>
    </source>
</evidence>
<dbReference type="RefSeq" id="WP_128771253.1">
    <property type="nucleotide sequence ID" value="NZ_RXOC01000019.1"/>
</dbReference>
<protein>
    <recommendedName>
        <fullName evidence="1">Transposase DDE domain-containing protein</fullName>
    </recommendedName>
</protein>
<name>A0A4Q0M3A3_9SPHI</name>
<gene>
    <name evidence="2" type="ORF">EKH83_20060</name>
</gene>
<dbReference type="PANTHER" id="PTHR33408">
    <property type="entry name" value="TRANSPOSASE"/>
    <property type="match status" value="1"/>
</dbReference>
<organism evidence="2 3">
    <name type="scientific">Arcticibacter tournemirensis</name>
    <dbReference type="NCBI Taxonomy" id="699437"/>
    <lineage>
        <taxon>Bacteria</taxon>
        <taxon>Pseudomonadati</taxon>
        <taxon>Bacteroidota</taxon>
        <taxon>Sphingobacteriia</taxon>
        <taxon>Sphingobacteriales</taxon>
        <taxon>Sphingobacteriaceae</taxon>
        <taxon>Arcticibacter</taxon>
    </lineage>
</organism>
<dbReference type="Pfam" id="PF13751">
    <property type="entry name" value="DDE_Tnp_1_6"/>
    <property type="match status" value="1"/>
</dbReference>
<dbReference type="Proteomes" id="UP000290848">
    <property type="component" value="Unassembled WGS sequence"/>
</dbReference>
<feature type="domain" description="Transposase DDE" evidence="1">
    <location>
        <begin position="9"/>
        <end position="117"/>
    </location>
</feature>
<accession>A0A4Q0M3A3</accession>
<reference evidence="2 3" key="1">
    <citation type="submission" date="2018-12" db="EMBL/GenBank/DDBJ databases">
        <title>The Draft Genome Sequence of the Soil Bacterium Pedobacter tournemirensis R1.</title>
        <authorList>
            <person name="He J."/>
        </authorList>
    </citation>
    <scope>NUCLEOTIDE SEQUENCE [LARGE SCALE GENOMIC DNA]</scope>
    <source>
        <strain evidence="2 3">R1</strain>
    </source>
</reference>
<dbReference type="InterPro" id="IPR025668">
    <property type="entry name" value="Tnp_DDE_dom"/>
</dbReference>
<dbReference type="EMBL" id="RXOC01000019">
    <property type="protein sequence ID" value="RXF67263.1"/>
    <property type="molecule type" value="Genomic_DNA"/>
</dbReference>
<sequence length="120" mass="14019">MSYIGEKIRTTASEHKQSVSIYQPLNCYSCAIRGVYHKAKGNRVVELNHRLIKYKAKVRERLNTEQGIAYRKKRAWDVEPVFAHIKHNRGFKRFLLKGLSKTEVEIGLLSIAHNLRKWKA</sequence>
<evidence type="ECO:0000313" key="3">
    <source>
        <dbReference type="Proteomes" id="UP000290848"/>
    </source>
</evidence>
<dbReference type="PANTHER" id="PTHR33408:SF2">
    <property type="entry name" value="TRANSPOSASE DDE DOMAIN-CONTAINING PROTEIN"/>
    <property type="match status" value="1"/>
</dbReference>
<evidence type="ECO:0000313" key="2">
    <source>
        <dbReference type="EMBL" id="RXF67263.1"/>
    </source>
</evidence>
<comment type="caution">
    <text evidence="2">The sequence shown here is derived from an EMBL/GenBank/DDBJ whole genome shotgun (WGS) entry which is preliminary data.</text>
</comment>
<proteinExistence type="predicted"/>